<dbReference type="InterPro" id="IPR014219">
    <property type="entry name" value="SpoIVB"/>
</dbReference>
<dbReference type="GO" id="GO:0016787">
    <property type="term" value="F:hydrolase activity"/>
    <property type="evidence" value="ECO:0007669"/>
    <property type="project" value="UniProtKB-KW"/>
</dbReference>
<dbReference type="NCBIfam" id="TIGR02860">
    <property type="entry name" value="spore_IV_B"/>
    <property type="match status" value="1"/>
</dbReference>
<protein>
    <submittedName>
        <fullName evidence="3">SpoIVB peptidase</fullName>
        <ecNumber evidence="3">3.4.21.116</ecNumber>
    </submittedName>
</protein>
<evidence type="ECO:0000259" key="2">
    <source>
        <dbReference type="PROSITE" id="PS51494"/>
    </source>
</evidence>
<dbReference type="InterPro" id="IPR001478">
    <property type="entry name" value="PDZ"/>
</dbReference>
<dbReference type="InterPro" id="IPR008763">
    <property type="entry name" value="Peptidase_S55"/>
</dbReference>
<dbReference type="InterPro" id="IPR009003">
    <property type="entry name" value="Peptidase_S1_PA"/>
</dbReference>
<dbReference type="PROSITE" id="PS51494">
    <property type="entry name" value="SPOIVB"/>
    <property type="match status" value="1"/>
</dbReference>
<gene>
    <name evidence="3" type="primary">spoIVB</name>
    <name evidence="3" type="ORF">ACFFSY_05210</name>
</gene>
<evidence type="ECO:0000313" key="3">
    <source>
        <dbReference type="EMBL" id="MFB9325319.1"/>
    </source>
</evidence>
<proteinExistence type="predicted"/>
<dbReference type="Gene3D" id="2.30.42.10">
    <property type="match status" value="1"/>
</dbReference>
<dbReference type="RefSeq" id="WP_377490917.1">
    <property type="nucleotide sequence ID" value="NZ_JBHMDO010000010.1"/>
</dbReference>
<dbReference type="SMART" id="SM00228">
    <property type="entry name" value="PDZ"/>
    <property type="match status" value="1"/>
</dbReference>
<comment type="caution">
    <text evidence="3">The sequence shown here is derived from an EMBL/GenBank/DDBJ whole genome shotgun (WGS) entry which is preliminary data.</text>
</comment>
<reference evidence="3 4" key="1">
    <citation type="submission" date="2024-09" db="EMBL/GenBank/DDBJ databases">
        <authorList>
            <person name="Sun Q."/>
            <person name="Mori K."/>
        </authorList>
    </citation>
    <scope>NUCLEOTIDE SEQUENCE [LARGE SCALE GENOMIC DNA]</scope>
    <source>
        <strain evidence="3 4">TISTR 2452</strain>
    </source>
</reference>
<keyword evidence="1" id="KW-0720">Serine protease</keyword>
<feature type="domain" description="Peptidase S55" evidence="2">
    <location>
        <begin position="200"/>
        <end position="439"/>
    </location>
</feature>
<dbReference type="Pfam" id="PF05580">
    <property type="entry name" value="Peptidase_S55"/>
    <property type="match status" value="1"/>
</dbReference>
<dbReference type="EMBL" id="JBHMDO010000010">
    <property type="protein sequence ID" value="MFB9325319.1"/>
    <property type="molecule type" value="Genomic_DNA"/>
</dbReference>
<dbReference type="InterPro" id="IPR036034">
    <property type="entry name" value="PDZ_sf"/>
</dbReference>
<dbReference type="Proteomes" id="UP001589747">
    <property type="component" value="Unassembled WGS sequence"/>
</dbReference>
<evidence type="ECO:0000313" key="4">
    <source>
        <dbReference type="Proteomes" id="UP001589747"/>
    </source>
</evidence>
<dbReference type="SUPFAM" id="SSF50156">
    <property type="entry name" value="PDZ domain-like"/>
    <property type="match status" value="1"/>
</dbReference>
<keyword evidence="4" id="KW-1185">Reference proteome</keyword>
<sequence>MNANQRKRWLGLVLVFFVCVLGLSSPFQHFAAFPNELRLFSGQLKQLDYGMPVHAQVTVDPSILHVNGSKGRSLSVDLNKPLSLQTEHSGETTMKLKLFGKIPFKTVKVNVVPDLRVIPGGQTIGVKVKSAGIMIVGHHQVVSSKGVKVSPGELANLQLGDLITHINGKSVNEVKLVANLTEQAGKAKKPLVLTVKRGDRTFDTKLDPVFDAEDQAWRLGLYIRDSAAGVGTLTFYAPDQGVYGALGHVITDMDTQTPIEVGEGQILQSHVTSINKSQNGEPGEKRATFVKEGKVLGNIERNTPFGIFGKMSEQPTHSYDSQSLPVAFAEEVKEGPAQLLTVVNGQKVERFNVEIVHVTKQASPATKGMVIKITDPRLIEQTGGIVQGMSGSPIIQNGKLIGAVTHVFVNDPTSGYGCFIEWMLQDAGILLKTEGTNLKAA</sequence>
<name>A0ABV5KJC1_9BACL</name>
<keyword evidence="1" id="KW-0645">Protease</keyword>
<dbReference type="EC" id="3.4.21.116" evidence="3"/>
<dbReference type="SUPFAM" id="SSF50494">
    <property type="entry name" value="Trypsin-like serine proteases"/>
    <property type="match status" value="1"/>
</dbReference>
<accession>A0ABV5KJC1</accession>
<evidence type="ECO:0000256" key="1">
    <source>
        <dbReference type="ARBA" id="ARBA00022825"/>
    </source>
</evidence>
<keyword evidence="3" id="KW-0378">Hydrolase</keyword>
<organism evidence="3 4">
    <name type="scientific">Paenibacillus aurantiacus</name>
    <dbReference type="NCBI Taxonomy" id="1936118"/>
    <lineage>
        <taxon>Bacteria</taxon>
        <taxon>Bacillati</taxon>
        <taxon>Bacillota</taxon>
        <taxon>Bacilli</taxon>
        <taxon>Bacillales</taxon>
        <taxon>Paenibacillaceae</taxon>
        <taxon>Paenibacillus</taxon>
    </lineage>
</organism>